<accession>X1MKU3</accession>
<comment type="cofactor">
    <cofactor evidence="1">
        <name>Mg(2+)</name>
        <dbReference type="ChEBI" id="CHEBI:18420"/>
    </cofactor>
</comment>
<dbReference type="AlphaFoldDB" id="X1MKU3"/>
<evidence type="ECO:0000256" key="6">
    <source>
        <dbReference type="ARBA" id="ARBA00022723"/>
    </source>
</evidence>
<evidence type="ECO:0000256" key="1">
    <source>
        <dbReference type="ARBA" id="ARBA00001946"/>
    </source>
</evidence>
<dbReference type="SMART" id="SM00896">
    <property type="entry name" value="FDX-ACB"/>
    <property type="match status" value="1"/>
</dbReference>
<dbReference type="SUPFAM" id="SSF54991">
    <property type="entry name" value="Anticodon-binding domain of PheRS"/>
    <property type="match status" value="1"/>
</dbReference>
<comment type="caution">
    <text evidence="14">The sequence shown here is derived from an EMBL/GenBank/DDBJ whole genome shotgun (WGS) entry which is preliminary data.</text>
</comment>
<evidence type="ECO:0000256" key="11">
    <source>
        <dbReference type="ARBA" id="ARBA00022917"/>
    </source>
</evidence>
<dbReference type="GO" id="GO:0046872">
    <property type="term" value="F:metal ion binding"/>
    <property type="evidence" value="ECO:0007669"/>
    <property type="project" value="UniProtKB-KW"/>
</dbReference>
<dbReference type="InterPro" id="IPR045864">
    <property type="entry name" value="aa-tRNA-synth_II/BPL/LPL"/>
</dbReference>
<keyword evidence="5" id="KW-0436">Ligase</keyword>
<evidence type="ECO:0000259" key="13">
    <source>
        <dbReference type="PROSITE" id="PS51447"/>
    </source>
</evidence>
<gene>
    <name evidence="14" type="ORF">S06H3_32853</name>
</gene>
<feature type="non-terminal residue" evidence="14">
    <location>
        <position position="1"/>
    </location>
</feature>
<keyword evidence="8" id="KW-0067">ATP-binding</keyword>
<dbReference type="SUPFAM" id="SSF55681">
    <property type="entry name" value="Class II aaRS and biotin synthetases"/>
    <property type="match status" value="1"/>
</dbReference>
<dbReference type="Pfam" id="PF03147">
    <property type="entry name" value="FDX-ACB"/>
    <property type="match status" value="1"/>
</dbReference>
<protein>
    <recommendedName>
        <fullName evidence="13">FDX-ACB domain-containing protein</fullName>
    </recommendedName>
</protein>
<organism evidence="14">
    <name type="scientific">marine sediment metagenome</name>
    <dbReference type="NCBI Taxonomy" id="412755"/>
    <lineage>
        <taxon>unclassified sequences</taxon>
        <taxon>metagenomes</taxon>
        <taxon>ecological metagenomes</taxon>
    </lineage>
</organism>
<keyword evidence="10" id="KW-0694">RNA-binding</keyword>
<name>X1MKU3_9ZZZZ</name>
<dbReference type="Gene3D" id="3.30.930.10">
    <property type="entry name" value="Bira Bifunctional Protein, Domain 2"/>
    <property type="match status" value="1"/>
</dbReference>
<dbReference type="InterPro" id="IPR041616">
    <property type="entry name" value="PheRS_beta_core"/>
</dbReference>
<dbReference type="GO" id="GO:0000049">
    <property type="term" value="F:tRNA binding"/>
    <property type="evidence" value="ECO:0007669"/>
    <property type="project" value="UniProtKB-KW"/>
</dbReference>
<evidence type="ECO:0000256" key="10">
    <source>
        <dbReference type="ARBA" id="ARBA00022884"/>
    </source>
</evidence>
<comment type="subcellular location">
    <subcellularLocation>
        <location evidence="2">Cytoplasm</location>
    </subcellularLocation>
</comment>
<evidence type="ECO:0000256" key="3">
    <source>
        <dbReference type="ARBA" id="ARBA00022490"/>
    </source>
</evidence>
<evidence type="ECO:0000256" key="2">
    <source>
        <dbReference type="ARBA" id="ARBA00004496"/>
    </source>
</evidence>
<keyword evidence="6" id="KW-0479">Metal-binding</keyword>
<dbReference type="Gene3D" id="3.30.70.380">
    <property type="entry name" value="Ferrodoxin-fold anticodon-binding domain"/>
    <property type="match status" value="1"/>
</dbReference>
<sequence>DAKGVLEGLLNRLSVDANFEEDRDESLCLGKQAAIVVGGKKLGVVGELHPKVLEAFEISEPVYLFEINLTALLPYTIGHKMFQPVPRFPAIVRDMALIVDTGISHQGVSDIITSFPLVNQVTLFDVYAGDQVPRGKKSLAYRITFQSPAHTLTDEEVNQVQQQILNKLSGELRATLRS</sequence>
<keyword evidence="3" id="KW-0963">Cytoplasm</keyword>
<dbReference type="GO" id="GO:0006412">
    <property type="term" value="P:translation"/>
    <property type="evidence" value="ECO:0007669"/>
    <property type="project" value="UniProtKB-KW"/>
</dbReference>
<keyword evidence="11" id="KW-0648">Protein biosynthesis</keyword>
<keyword evidence="7" id="KW-0547">Nucleotide-binding</keyword>
<proteinExistence type="predicted"/>
<evidence type="ECO:0000256" key="12">
    <source>
        <dbReference type="ARBA" id="ARBA00023146"/>
    </source>
</evidence>
<reference evidence="14" key="1">
    <citation type="journal article" date="2014" name="Front. Microbiol.">
        <title>High frequency of phylogenetically diverse reductive dehalogenase-homologous genes in deep subseafloor sedimentary metagenomes.</title>
        <authorList>
            <person name="Kawai M."/>
            <person name="Futagami T."/>
            <person name="Toyoda A."/>
            <person name="Takaki Y."/>
            <person name="Nishi S."/>
            <person name="Hori S."/>
            <person name="Arai W."/>
            <person name="Tsubouchi T."/>
            <person name="Morono Y."/>
            <person name="Uchiyama I."/>
            <person name="Ito T."/>
            <person name="Fujiyama A."/>
            <person name="Inagaki F."/>
            <person name="Takami H."/>
        </authorList>
    </citation>
    <scope>NUCLEOTIDE SEQUENCE</scope>
    <source>
        <strain evidence="14">Expedition CK06-06</strain>
    </source>
</reference>
<dbReference type="FunFam" id="3.30.70.380:FF:000001">
    <property type="entry name" value="Phenylalanine--tRNA ligase beta subunit"/>
    <property type="match status" value="1"/>
</dbReference>
<evidence type="ECO:0000256" key="4">
    <source>
        <dbReference type="ARBA" id="ARBA00022555"/>
    </source>
</evidence>
<dbReference type="PROSITE" id="PS51447">
    <property type="entry name" value="FDX_ACB"/>
    <property type="match status" value="1"/>
</dbReference>
<dbReference type="EMBL" id="BARV01019560">
    <property type="protein sequence ID" value="GAI18691.1"/>
    <property type="molecule type" value="Genomic_DNA"/>
</dbReference>
<evidence type="ECO:0000256" key="5">
    <source>
        <dbReference type="ARBA" id="ARBA00022598"/>
    </source>
</evidence>
<dbReference type="GO" id="GO:0004812">
    <property type="term" value="F:aminoacyl-tRNA ligase activity"/>
    <property type="evidence" value="ECO:0007669"/>
    <property type="project" value="UniProtKB-KW"/>
</dbReference>
<evidence type="ECO:0000256" key="7">
    <source>
        <dbReference type="ARBA" id="ARBA00022741"/>
    </source>
</evidence>
<feature type="domain" description="FDX-ACB" evidence="13">
    <location>
        <begin position="86"/>
        <end position="177"/>
    </location>
</feature>
<keyword evidence="12" id="KW-0030">Aminoacyl-tRNA synthetase</keyword>
<keyword evidence="4" id="KW-0820">tRNA-binding</keyword>
<dbReference type="InterPro" id="IPR036690">
    <property type="entry name" value="Fdx_antiC-bd_sf"/>
</dbReference>
<dbReference type="GO" id="GO:0005524">
    <property type="term" value="F:ATP binding"/>
    <property type="evidence" value="ECO:0007669"/>
    <property type="project" value="UniProtKB-KW"/>
</dbReference>
<dbReference type="InterPro" id="IPR005121">
    <property type="entry name" value="Fdx_antiC-bd"/>
</dbReference>
<dbReference type="GO" id="GO:0005737">
    <property type="term" value="C:cytoplasm"/>
    <property type="evidence" value="ECO:0007669"/>
    <property type="project" value="UniProtKB-SubCell"/>
</dbReference>
<keyword evidence="9" id="KW-0460">Magnesium</keyword>
<evidence type="ECO:0000256" key="8">
    <source>
        <dbReference type="ARBA" id="ARBA00022840"/>
    </source>
</evidence>
<evidence type="ECO:0000313" key="14">
    <source>
        <dbReference type="EMBL" id="GAI18691.1"/>
    </source>
</evidence>
<dbReference type="Pfam" id="PF17759">
    <property type="entry name" value="tRNA_synthFbeta"/>
    <property type="match status" value="1"/>
</dbReference>
<evidence type="ECO:0000256" key="9">
    <source>
        <dbReference type="ARBA" id="ARBA00022842"/>
    </source>
</evidence>